<organism evidence="2 3">
    <name type="scientific">Bacillus mycoides</name>
    <dbReference type="NCBI Taxonomy" id="1405"/>
    <lineage>
        <taxon>Bacteria</taxon>
        <taxon>Bacillati</taxon>
        <taxon>Bacillota</taxon>
        <taxon>Bacilli</taxon>
        <taxon>Bacillales</taxon>
        <taxon>Bacillaceae</taxon>
        <taxon>Bacillus</taxon>
        <taxon>Bacillus cereus group</taxon>
    </lineage>
</organism>
<feature type="region of interest" description="Disordered" evidence="1">
    <location>
        <begin position="135"/>
        <end position="160"/>
    </location>
</feature>
<evidence type="ECO:0000313" key="3">
    <source>
        <dbReference type="Proteomes" id="UP000175706"/>
    </source>
</evidence>
<dbReference type="Pfam" id="PF19754">
    <property type="entry name" value="DUF6241"/>
    <property type="match status" value="1"/>
</dbReference>
<dbReference type="Proteomes" id="UP000175706">
    <property type="component" value="Unassembled WGS sequence"/>
</dbReference>
<proteinExistence type="predicted"/>
<dbReference type="EMBL" id="LXLT01000012">
    <property type="protein sequence ID" value="OFD84029.1"/>
    <property type="molecule type" value="Genomic_DNA"/>
</dbReference>
<dbReference type="NCBIfam" id="NF005265">
    <property type="entry name" value="PRK06770.1-1"/>
    <property type="match status" value="1"/>
</dbReference>
<evidence type="ECO:0000313" key="2">
    <source>
        <dbReference type="EMBL" id="OFD84029.1"/>
    </source>
</evidence>
<reference evidence="2 3" key="1">
    <citation type="submission" date="2016-05" db="EMBL/GenBank/DDBJ databases">
        <title>Bacillus thuringiensis and Bacillus weihenstephanensis as novel biocontrol agents of wilt causing Verticillium species.</title>
        <authorList>
            <person name="Hollensteiner J."/>
            <person name="Wemheuer F."/>
            <person name="Harting R."/>
            <person name="Kolarzyk A."/>
            <person name="Diaz-Valerio S."/>
            <person name="Poehlein A."/>
            <person name="Brzuszkiewicz E."/>
            <person name="Nesemann K."/>
            <person name="Braus-Stromeyer S."/>
            <person name="Braus G."/>
            <person name="Daniel R."/>
            <person name="Liesegang H."/>
        </authorList>
    </citation>
    <scope>NUCLEOTIDE SEQUENCE [LARGE SCALE GENOMIC DNA]</scope>
    <source>
        <strain evidence="2 3">GOE8</strain>
    </source>
</reference>
<dbReference type="InterPro" id="IPR046208">
    <property type="entry name" value="DUF6241"/>
</dbReference>
<sequence>MKKWIIGTITMIVIAIGAVFGVTKLLNYIEEEEKSLKAQNVMGQQGKKAKEEKQQASEDEIISTMHRMVHQKVKSSEKWGFIEMTNKEIRGAKNAVESSTNFKHKSKLLSTLERWEKGDFSQTVEEHNFLWEIQGGDTGKATERLSPEEEKQYVKEMKGK</sequence>
<evidence type="ECO:0008006" key="4">
    <source>
        <dbReference type="Google" id="ProtNLM"/>
    </source>
</evidence>
<gene>
    <name evidence="2" type="ORF">BWGOE8_08150</name>
</gene>
<comment type="caution">
    <text evidence="2">The sequence shown here is derived from an EMBL/GenBank/DDBJ whole genome shotgun (WGS) entry which is preliminary data.</text>
</comment>
<dbReference type="AlphaFoldDB" id="A0A1E8BC55"/>
<protein>
    <recommendedName>
        <fullName evidence="4">PRK06770 family protein</fullName>
    </recommendedName>
</protein>
<dbReference type="PATRIC" id="fig|86662.25.peg.769"/>
<name>A0A1E8BC55_BACMY</name>
<evidence type="ECO:0000256" key="1">
    <source>
        <dbReference type="SAM" id="MobiDB-lite"/>
    </source>
</evidence>
<accession>A0A1E8BC55</accession>
<feature type="compositionally biased region" description="Basic and acidic residues" evidence="1">
    <location>
        <begin position="140"/>
        <end position="160"/>
    </location>
</feature>
<dbReference type="RefSeq" id="WP_070141015.1">
    <property type="nucleotide sequence ID" value="NZ_LXLT01000012.1"/>
</dbReference>